<accession>A0A1F6BN96</accession>
<protein>
    <recommendedName>
        <fullName evidence="5">Type II secretion system protein GspG C-terminal domain-containing protein</fullName>
    </recommendedName>
</protein>
<comment type="caution">
    <text evidence="3">The sequence shown here is derived from an EMBL/GenBank/DDBJ whole genome shotgun (WGS) entry which is preliminary data.</text>
</comment>
<dbReference type="InterPro" id="IPR045584">
    <property type="entry name" value="Pilin-like"/>
</dbReference>
<keyword evidence="2" id="KW-0812">Transmembrane</keyword>
<evidence type="ECO:0000313" key="3">
    <source>
        <dbReference type="EMBL" id="OGG38390.1"/>
    </source>
</evidence>
<reference evidence="3 4" key="1">
    <citation type="journal article" date="2016" name="Nat. Commun.">
        <title>Thousands of microbial genomes shed light on interconnected biogeochemical processes in an aquifer system.</title>
        <authorList>
            <person name="Anantharaman K."/>
            <person name="Brown C.T."/>
            <person name="Hug L.A."/>
            <person name="Sharon I."/>
            <person name="Castelle C.J."/>
            <person name="Probst A.J."/>
            <person name="Thomas B.C."/>
            <person name="Singh A."/>
            <person name="Wilkins M.J."/>
            <person name="Karaoz U."/>
            <person name="Brodie E.L."/>
            <person name="Williams K.H."/>
            <person name="Hubbard S.S."/>
            <person name="Banfield J.F."/>
        </authorList>
    </citation>
    <scope>NUCLEOTIDE SEQUENCE [LARGE SCALE GENOMIC DNA]</scope>
</reference>
<evidence type="ECO:0000256" key="2">
    <source>
        <dbReference type="SAM" id="Phobius"/>
    </source>
</evidence>
<sequence length="187" mass="19629">MHSQAKKGFTLIELLVVIAILAVLATAIVVILNPSQLLKQSRDSTRLSDLAALNSAIALYLADYASAAFTSSTKCTGNINPSGIACAGNVSTSTVVTGTGWVTIDFTDISSGSPLARLPLDPVNNDTYAYAFKSTASPTNTFEIDARMESSKYSSTTPASSMTVNTKDGGNDDDFYEIGNDPGLDLE</sequence>
<dbReference type="AlphaFoldDB" id="A0A1F6BN96"/>
<name>A0A1F6BN96_9BACT</name>
<evidence type="ECO:0000256" key="1">
    <source>
        <dbReference type="SAM" id="MobiDB-lite"/>
    </source>
</evidence>
<feature type="transmembrane region" description="Helical" evidence="2">
    <location>
        <begin position="12"/>
        <end position="32"/>
    </location>
</feature>
<dbReference type="PROSITE" id="PS00409">
    <property type="entry name" value="PROKAR_NTER_METHYL"/>
    <property type="match status" value="1"/>
</dbReference>
<feature type="region of interest" description="Disordered" evidence="1">
    <location>
        <begin position="153"/>
        <end position="187"/>
    </location>
</feature>
<organism evidence="3 4">
    <name type="scientific">Candidatus Jorgensenbacteria bacterium RIFCSPHIGHO2_02_FULL_45_20</name>
    <dbReference type="NCBI Taxonomy" id="1798470"/>
    <lineage>
        <taxon>Bacteria</taxon>
        <taxon>Candidatus Joergenseniibacteriota</taxon>
    </lineage>
</organism>
<proteinExistence type="predicted"/>
<dbReference type="EMBL" id="MFKJ01000023">
    <property type="protein sequence ID" value="OGG38390.1"/>
    <property type="molecule type" value="Genomic_DNA"/>
</dbReference>
<dbReference type="InterPro" id="IPR012902">
    <property type="entry name" value="N_methyl_site"/>
</dbReference>
<dbReference type="NCBIfam" id="TIGR02532">
    <property type="entry name" value="IV_pilin_GFxxxE"/>
    <property type="match status" value="1"/>
</dbReference>
<dbReference type="SUPFAM" id="SSF54523">
    <property type="entry name" value="Pili subunits"/>
    <property type="match status" value="1"/>
</dbReference>
<dbReference type="Pfam" id="PF07963">
    <property type="entry name" value="N_methyl"/>
    <property type="match status" value="1"/>
</dbReference>
<dbReference type="Gene3D" id="3.30.700.10">
    <property type="entry name" value="Glycoprotein, Type 4 Pilin"/>
    <property type="match status" value="1"/>
</dbReference>
<evidence type="ECO:0008006" key="5">
    <source>
        <dbReference type="Google" id="ProtNLM"/>
    </source>
</evidence>
<evidence type="ECO:0000313" key="4">
    <source>
        <dbReference type="Proteomes" id="UP000178825"/>
    </source>
</evidence>
<dbReference type="Proteomes" id="UP000178825">
    <property type="component" value="Unassembled WGS sequence"/>
</dbReference>
<keyword evidence="2" id="KW-0472">Membrane</keyword>
<dbReference type="STRING" id="1798470.A3D55_00810"/>
<gene>
    <name evidence="3" type="ORF">A3D55_00810</name>
</gene>
<keyword evidence="2" id="KW-1133">Transmembrane helix</keyword>